<gene>
    <name evidence="1" type="ORF">H2199_003641</name>
</gene>
<evidence type="ECO:0000313" key="2">
    <source>
        <dbReference type="Proteomes" id="UP001172680"/>
    </source>
</evidence>
<evidence type="ECO:0000313" key="1">
    <source>
        <dbReference type="EMBL" id="KAJ9644678.1"/>
    </source>
</evidence>
<protein>
    <submittedName>
        <fullName evidence="1">Uncharacterized protein</fullName>
    </submittedName>
</protein>
<comment type="caution">
    <text evidence="1">The sequence shown here is derived from an EMBL/GenBank/DDBJ whole genome shotgun (WGS) entry which is preliminary data.</text>
</comment>
<keyword evidence="2" id="KW-1185">Reference proteome</keyword>
<reference evidence="1" key="1">
    <citation type="submission" date="2022-10" db="EMBL/GenBank/DDBJ databases">
        <title>Culturing micro-colonial fungi from biological soil crusts in the Mojave desert and describing Neophaeococcomyces mojavensis, and introducing the new genera and species Taxawa tesnikishii.</title>
        <authorList>
            <person name="Kurbessoian T."/>
            <person name="Stajich J.E."/>
        </authorList>
    </citation>
    <scope>NUCLEOTIDE SEQUENCE</scope>
    <source>
        <strain evidence="1">JES_115</strain>
    </source>
</reference>
<accession>A0ACC2ZBL3</accession>
<dbReference type="EMBL" id="JAPDRP010000009">
    <property type="protein sequence ID" value="KAJ9644678.1"/>
    <property type="molecule type" value="Genomic_DNA"/>
</dbReference>
<organism evidence="1 2">
    <name type="scientific">Coniosporium tulheliwenetii</name>
    <dbReference type="NCBI Taxonomy" id="3383036"/>
    <lineage>
        <taxon>Eukaryota</taxon>
        <taxon>Fungi</taxon>
        <taxon>Dikarya</taxon>
        <taxon>Ascomycota</taxon>
        <taxon>Pezizomycotina</taxon>
        <taxon>Dothideomycetes</taxon>
        <taxon>Dothideomycetes incertae sedis</taxon>
        <taxon>Coniosporium</taxon>
    </lineage>
</organism>
<name>A0ACC2ZBL3_9PEZI</name>
<proteinExistence type="predicted"/>
<sequence>MSDETGLPVLDGERFSTITPDDHGGIIYITVFLALTYSILTLGARVGIKWNMLGDDDWAMGAAQAARWKAVVALDVATELLFVILPIYLVWGLQMSRNLKLRVVLAFAFRIPVAAFALAFLNAVDTYRDHENTGVAYSAVIIWHQVELGYSLIAATIPCLKSFIKSFDTGFGLEVGYNTHPYGSANSRGYANGTKGGQSFQMSSLKGSESTKDSSPQTLGQLRPEQIRNTTNIYHENDPPREDASITSGNSQEMIIRRDVQWDVRHDYVPHAK</sequence>
<dbReference type="Proteomes" id="UP001172680">
    <property type="component" value="Unassembled WGS sequence"/>
</dbReference>